<evidence type="ECO:0000256" key="1">
    <source>
        <dbReference type="SAM" id="MobiDB-lite"/>
    </source>
</evidence>
<comment type="caution">
    <text evidence="2">The sequence shown here is derived from an EMBL/GenBank/DDBJ whole genome shotgun (WGS) entry which is preliminary data.</text>
</comment>
<evidence type="ECO:0000313" key="3">
    <source>
        <dbReference type="Proteomes" id="UP001221898"/>
    </source>
</evidence>
<evidence type="ECO:0000313" key="2">
    <source>
        <dbReference type="EMBL" id="KAJ8413047.1"/>
    </source>
</evidence>
<gene>
    <name evidence="2" type="ORF">AAFF_G00106290</name>
</gene>
<feature type="compositionally biased region" description="Polar residues" evidence="1">
    <location>
        <begin position="45"/>
        <end position="59"/>
    </location>
</feature>
<feature type="compositionally biased region" description="Basic and acidic residues" evidence="1">
    <location>
        <begin position="1"/>
        <end position="18"/>
    </location>
</feature>
<accession>A0AAD7T3C9</accession>
<name>A0AAD7T3C9_9TELE</name>
<reference evidence="2" key="1">
    <citation type="journal article" date="2023" name="Science">
        <title>Genome structures resolve the early diversification of teleost fishes.</title>
        <authorList>
            <person name="Parey E."/>
            <person name="Louis A."/>
            <person name="Montfort J."/>
            <person name="Bouchez O."/>
            <person name="Roques C."/>
            <person name="Iampietro C."/>
            <person name="Lluch J."/>
            <person name="Castinel A."/>
            <person name="Donnadieu C."/>
            <person name="Desvignes T."/>
            <person name="Floi Bucao C."/>
            <person name="Jouanno E."/>
            <person name="Wen M."/>
            <person name="Mejri S."/>
            <person name="Dirks R."/>
            <person name="Jansen H."/>
            <person name="Henkel C."/>
            <person name="Chen W.J."/>
            <person name="Zahm M."/>
            <person name="Cabau C."/>
            <person name="Klopp C."/>
            <person name="Thompson A.W."/>
            <person name="Robinson-Rechavi M."/>
            <person name="Braasch I."/>
            <person name="Lecointre G."/>
            <person name="Bobe J."/>
            <person name="Postlethwait J.H."/>
            <person name="Berthelot C."/>
            <person name="Roest Crollius H."/>
            <person name="Guiguen Y."/>
        </authorList>
    </citation>
    <scope>NUCLEOTIDE SEQUENCE</scope>
    <source>
        <strain evidence="2">NC1722</strain>
    </source>
</reference>
<protein>
    <submittedName>
        <fullName evidence="2">Uncharacterized protein</fullName>
    </submittedName>
</protein>
<proteinExistence type="predicted"/>
<sequence>MLFAERPRADRWTVKRTDCGGPHESNPSRALPRAQAPCEPAGGTARSSAPNTTADQTGGKSPRPRPPYRPSGRLSFCVAELKTGRICVVMP</sequence>
<organism evidence="2 3">
    <name type="scientific">Aldrovandia affinis</name>
    <dbReference type="NCBI Taxonomy" id="143900"/>
    <lineage>
        <taxon>Eukaryota</taxon>
        <taxon>Metazoa</taxon>
        <taxon>Chordata</taxon>
        <taxon>Craniata</taxon>
        <taxon>Vertebrata</taxon>
        <taxon>Euteleostomi</taxon>
        <taxon>Actinopterygii</taxon>
        <taxon>Neopterygii</taxon>
        <taxon>Teleostei</taxon>
        <taxon>Notacanthiformes</taxon>
        <taxon>Halosauridae</taxon>
        <taxon>Aldrovandia</taxon>
    </lineage>
</organism>
<keyword evidence="3" id="KW-1185">Reference proteome</keyword>
<feature type="region of interest" description="Disordered" evidence="1">
    <location>
        <begin position="1"/>
        <end position="74"/>
    </location>
</feature>
<dbReference type="EMBL" id="JAINUG010000017">
    <property type="protein sequence ID" value="KAJ8413047.1"/>
    <property type="molecule type" value="Genomic_DNA"/>
</dbReference>
<dbReference type="Proteomes" id="UP001221898">
    <property type="component" value="Unassembled WGS sequence"/>
</dbReference>
<dbReference type="AlphaFoldDB" id="A0AAD7T3C9"/>